<reference evidence="3 4" key="1">
    <citation type="journal article" date="2013" name="PLoS Genet.">
        <title>The genome and development-dependent transcriptomes of Pyronema confluens: a window into fungal evolution.</title>
        <authorList>
            <person name="Traeger S."/>
            <person name="Altegoer F."/>
            <person name="Freitag M."/>
            <person name="Gabaldon T."/>
            <person name="Kempken F."/>
            <person name="Kumar A."/>
            <person name="Marcet-Houben M."/>
            <person name="Poggeler S."/>
            <person name="Stajich J.E."/>
            <person name="Nowrousian M."/>
        </authorList>
    </citation>
    <scope>NUCLEOTIDE SEQUENCE [LARGE SCALE GENOMIC DNA]</scope>
    <source>
        <strain evidence="4">CBS 100304</strain>
        <tissue evidence="3">Vegetative mycelium</tissue>
    </source>
</reference>
<keyword evidence="4" id="KW-1185">Reference proteome</keyword>
<sequence length="785" mass="87082">MTQKAPAATALACLRSIPFSKPDAVELINNLWIFAQFYASQRIHLNPPGSPGSPGSTGGQENSTSLAAQSSTAPTKDLQLPKFDINRTLYDIETKVLAAQYKGGFEFWTDVAMSFSGFRDEMTSFVLTCAGAFFGSHQLELVAVADSAAGRRDILLVDKSGSNVAGFGNRRNGTTNTKRSIGGIKLGKQVIKINGQDAETFLLGMATNMSDLWAITDPNTRWNALFNSFPDENPGYFAGRVGIWTDDKGNVYELEMEDGSIQKAEWQAEFGEFDPAFPRGEWNDTESFTRSVCYVSELEQKLRAPEIPGPLLRYDPSGDAYRRFIRAEIKKAADAVKHPNPRPASNKTITTATASSIEEDIPPAKYTPTPKNYPPFILHGSVDDNNQLLVYPDPDGDNSTAVISVGDFILNSGYNESTFDLLDSLWSFVFRNLTARGTKRLIMDISGNRGGELELAFRLSQHLFPETFTSPDQIKYGYNLRWTPMLAKLFRTPVKGSAKDTRFSVGRSQMFGIESDGKSTVTSTTASTINSTTDEFLGPYYYPEVKDYFTALKRYNLTWPGTDVGNINLPKKNVWEPQDVVVVGDGYCVGSCWMFVHLMELAGVRVYAQGGRSERKTMPAIAGYGKSAAGYSYDAMVADMFKAFGDTSDNKDMLKHPRTRLDASFTRMGFGQNWIVDPQDPRRGKGIPAGFEYKLACKKIPFTEFSILDIEERWRVVKKTAWKYGKSTACDREEEEGIKLDGAKVFEEEQGILDGAEVFVMGRNETMKVVGGKPDGGRGRRRKRL</sequence>
<proteinExistence type="predicted"/>
<dbReference type="Pfam" id="PF23658">
    <property type="entry name" value="PDZ_CPAF_rel"/>
    <property type="match status" value="1"/>
</dbReference>
<gene>
    <name evidence="3" type="ORF">PCON_11239</name>
</gene>
<dbReference type="OrthoDB" id="27214at2759"/>
<dbReference type="InterPro" id="IPR052766">
    <property type="entry name" value="S41A_metabolite_peptidase"/>
</dbReference>
<dbReference type="AlphaFoldDB" id="U4LUJ7"/>
<dbReference type="EMBL" id="HF935629">
    <property type="protein sequence ID" value="CCX31716.1"/>
    <property type="molecule type" value="Genomic_DNA"/>
</dbReference>
<dbReference type="PANTHER" id="PTHR37049:SF5">
    <property type="entry name" value="TAIL SPECIFIC PROTEASE DOMAIN-CONTAINING PROTEIN"/>
    <property type="match status" value="1"/>
</dbReference>
<name>U4LUJ7_PYROM</name>
<evidence type="ECO:0000259" key="2">
    <source>
        <dbReference type="Pfam" id="PF23658"/>
    </source>
</evidence>
<accession>U4LUJ7</accession>
<feature type="domain" description="CPAF-like PDZ" evidence="2">
    <location>
        <begin position="189"/>
        <end position="270"/>
    </location>
</feature>
<feature type="region of interest" description="Disordered" evidence="1">
    <location>
        <begin position="46"/>
        <end position="74"/>
    </location>
</feature>
<dbReference type="Gene3D" id="3.90.226.10">
    <property type="entry name" value="2-enoyl-CoA Hydratase, Chain A, domain 1"/>
    <property type="match status" value="1"/>
</dbReference>
<evidence type="ECO:0000313" key="3">
    <source>
        <dbReference type="EMBL" id="CCX31716.1"/>
    </source>
</evidence>
<dbReference type="InterPro" id="IPR056186">
    <property type="entry name" value="PDZ_CPAF-rel"/>
</dbReference>
<dbReference type="SUPFAM" id="SSF52096">
    <property type="entry name" value="ClpP/crotonase"/>
    <property type="match status" value="1"/>
</dbReference>
<feature type="compositionally biased region" description="Polar residues" evidence="1">
    <location>
        <begin position="60"/>
        <end position="74"/>
    </location>
</feature>
<protein>
    <submittedName>
        <fullName evidence="3">Similar to peptidase S41 family protein [Pyrenophora tritici-repentis Pt-1C-BFP] acc. no. XP_001934373</fullName>
    </submittedName>
</protein>
<dbReference type="Proteomes" id="UP000018144">
    <property type="component" value="Unassembled WGS sequence"/>
</dbReference>
<evidence type="ECO:0000313" key="4">
    <source>
        <dbReference type="Proteomes" id="UP000018144"/>
    </source>
</evidence>
<dbReference type="PANTHER" id="PTHR37049">
    <property type="entry name" value="PEPTIDASE S41 FAMILY PROTEIN"/>
    <property type="match status" value="1"/>
</dbReference>
<dbReference type="InterPro" id="IPR029045">
    <property type="entry name" value="ClpP/crotonase-like_dom_sf"/>
</dbReference>
<dbReference type="STRING" id="1076935.U4LUJ7"/>
<organism evidence="3 4">
    <name type="scientific">Pyronema omphalodes (strain CBS 100304)</name>
    <name type="common">Pyronema confluens</name>
    <dbReference type="NCBI Taxonomy" id="1076935"/>
    <lineage>
        <taxon>Eukaryota</taxon>
        <taxon>Fungi</taxon>
        <taxon>Dikarya</taxon>
        <taxon>Ascomycota</taxon>
        <taxon>Pezizomycotina</taxon>
        <taxon>Pezizomycetes</taxon>
        <taxon>Pezizales</taxon>
        <taxon>Pyronemataceae</taxon>
        <taxon>Pyronema</taxon>
    </lineage>
</organism>
<evidence type="ECO:0000256" key="1">
    <source>
        <dbReference type="SAM" id="MobiDB-lite"/>
    </source>
</evidence>